<keyword evidence="7 12" id="KW-0375">Hydrogen ion transport</keyword>
<evidence type="ECO:0000256" key="3">
    <source>
        <dbReference type="ARBA" id="ARBA00011291"/>
    </source>
</evidence>
<keyword evidence="8 13" id="KW-1133">Transmembrane helix</keyword>
<dbReference type="GO" id="GO:0031966">
    <property type="term" value="C:mitochondrial membrane"/>
    <property type="evidence" value="ECO:0007669"/>
    <property type="project" value="UniProtKB-SubCell"/>
</dbReference>
<comment type="subunit">
    <text evidence="3">F-type ATPases have 2 components, CF(1) - the catalytic core - and CF(0) - the membrane proton channel.</text>
</comment>
<comment type="subcellular location">
    <subcellularLocation>
        <location evidence="1 12">Mitochondrion membrane</location>
        <topology evidence="1 12">Single-pass membrane protein</topology>
    </subcellularLocation>
</comment>
<dbReference type="GO" id="GO:0045259">
    <property type="term" value="C:proton-transporting ATP synthase complex"/>
    <property type="evidence" value="ECO:0007669"/>
    <property type="project" value="UniProtKB-KW"/>
</dbReference>
<dbReference type="RefSeq" id="YP_008080722.1">
    <property type="nucleotide sequence ID" value="NC_021384.1"/>
</dbReference>
<dbReference type="GO" id="GO:0015986">
    <property type="term" value="P:proton motive force-driven ATP synthesis"/>
    <property type="evidence" value="ECO:0007669"/>
    <property type="project" value="InterPro"/>
</dbReference>
<sequence>MPQMSPLNWLILFLIFSISYILFMTLNYFNSMNQNQKTIKMLQTNQSPLSWKW</sequence>
<proteinExistence type="inferred from homology"/>
<dbReference type="GO" id="GO:0015078">
    <property type="term" value="F:proton transmembrane transporter activity"/>
    <property type="evidence" value="ECO:0007669"/>
    <property type="project" value="InterPro"/>
</dbReference>
<dbReference type="CTD" id="4509"/>
<evidence type="ECO:0000256" key="9">
    <source>
        <dbReference type="ARBA" id="ARBA00023065"/>
    </source>
</evidence>
<comment type="similarity">
    <text evidence="2 12">Belongs to the ATPase protein 8 family.</text>
</comment>
<keyword evidence="5 12" id="KW-0138">CF(0)</keyword>
<evidence type="ECO:0000256" key="7">
    <source>
        <dbReference type="ARBA" id="ARBA00022781"/>
    </source>
</evidence>
<evidence type="ECO:0000256" key="10">
    <source>
        <dbReference type="ARBA" id="ARBA00023128"/>
    </source>
</evidence>
<dbReference type="InterPro" id="IPR001421">
    <property type="entry name" value="ATP8_metazoa"/>
</dbReference>
<dbReference type="EMBL" id="JX308221">
    <property type="protein sequence ID" value="AFQ07904.1"/>
    <property type="molecule type" value="Genomic_DNA"/>
</dbReference>
<dbReference type="AlphaFoldDB" id="R4IJR5"/>
<keyword evidence="4 12" id="KW-0813">Transport</keyword>
<accession>R4IJR5</accession>
<geneLocation type="mitochondrion" evidence="14"/>
<evidence type="ECO:0000256" key="1">
    <source>
        <dbReference type="ARBA" id="ARBA00004304"/>
    </source>
</evidence>
<dbReference type="GeneID" id="15822178"/>
<evidence type="ECO:0000256" key="5">
    <source>
        <dbReference type="ARBA" id="ARBA00022547"/>
    </source>
</evidence>
<keyword evidence="9 12" id="KW-0406">Ion transport</keyword>
<evidence type="ECO:0000256" key="6">
    <source>
        <dbReference type="ARBA" id="ARBA00022692"/>
    </source>
</evidence>
<keyword evidence="6 12" id="KW-0812">Transmembrane</keyword>
<name>R4IJR5_9INSE</name>
<evidence type="ECO:0000256" key="4">
    <source>
        <dbReference type="ARBA" id="ARBA00022448"/>
    </source>
</evidence>
<evidence type="ECO:0000313" key="14">
    <source>
        <dbReference type="EMBL" id="AFQ07904.1"/>
    </source>
</evidence>
<reference evidence="14" key="1">
    <citation type="journal article" date="2013" name="Mitochondrial DNA">
        <title>The complete mitochondrial genome of the Bristletail Songmachilis xinxiangensis (Archaeognatha: Machilidae).</title>
        <authorList>
            <person name="He K."/>
            <person name="Zhang J.Y."/>
            <person name="Deng K.Z."/>
            <person name="Chen Z."/>
        </authorList>
    </citation>
    <scope>NUCLEOTIDE SEQUENCE</scope>
    <source>
        <strain evidence="14">XX120-YTS</strain>
    </source>
</reference>
<evidence type="ECO:0000256" key="2">
    <source>
        <dbReference type="ARBA" id="ARBA00008892"/>
    </source>
</evidence>
<evidence type="ECO:0000256" key="8">
    <source>
        <dbReference type="ARBA" id="ARBA00022989"/>
    </source>
</evidence>
<keyword evidence="10 12" id="KW-0496">Mitochondrion</keyword>
<evidence type="ECO:0000256" key="12">
    <source>
        <dbReference type="RuleBase" id="RU003661"/>
    </source>
</evidence>
<evidence type="ECO:0000256" key="11">
    <source>
        <dbReference type="ARBA" id="ARBA00023136"/>
    </source>
</evidence>
<gene>
    <name evidence="14" type="primary">ATP8</name>
</gene>
<dbReference type="Pfam" id="PF00895">
    <property type="entry name" value="ATP-synt_8"/>
    <property type="match status" value="1"/>
</dbReference>
<keyword evidence="11 13" id="KW-0472">Membrane</keyword>
<organism evidence="14">
    <name type="scientific">Songmachilis xinxiangensis</name>
    <dbReference type="NCBI Taxonomy" id="1224734"/>
    <lineage>
        <taxon>Eukaryota</taxon>
        <taxon>Metazoa</taxon>
        <taxon>Ecdysozoa</taxon>
        <taxon>Arthropoda</taxon>
        <taxon>Hexapoda</taxon>
        <taxon>Insecta</taxon>
        <taxon>Monocondylia</taxon>
        <taxon>Archaeognatha</taxon>
        <taxon>Machilidae</taxon>
        <taxon>Songmachilis</taxon>
    </lineage>
</organism>
<protein>
    <recommendedName>
        <fullName evidence="12">ATP synthase complex subunit 8</fullName>
    </recommendedName>
</protein>
<evidence type="ECO:0000256" key="13">
    <source>
        <dbReference type="SAM" id="Phobius"/>
    </source>
</evidence>
<feature type="transmembrane region" description="Helical" evidence="13">
    <location>
        <begin position="6"/>
        <end position="29"/>
    </location>
</feature>